<reference evidence="1 2" key="1">
    <citation type="submission" date="2018-02" db="EMBL/GenBank/DDBJ databases">
        <title>Genome sequencing of Solimonas sp. HR-BB.</title>
        <authorList>
            <person name="Lee Y."/>
            <person name="Jeon C.O."/>
        </authorList>
    </citation>
    <scope>NUCLEOTIDE SEQUENCE [LARGE SCALE GENOMIC DNA]</scope>
    <source>
        <strain evidence="1 2">HR-BB</strain>
    </source>
</reference>
<dbReference type="Proteomes" id="UP000238220">
    <property type="component" value="Unassembled WGS sequence"/>
</dbReference>
<gene>
    <name evidence="1" type="ORF">C3942_21850</name>
</gene>
<evidence type="ECO:0000313" key="1">
    <source>
        <dbReference type="EMBL" id="PPE71775.1"/>
    </source>
</evidence>
<sequence>MSKVCSMLVDRIREVHGLSSDNAVSKLLGCSRQNISQWRSTPKQMDDEVATRAAELAEIDPAEILALLNAERAKSPQTRDHWNRLAILAGSAMRSEVAA</sequence>
<dbReference type="GO" id="GO:0003677">
    <property type="term" value="F:DNA binding"/>
    <property type="evidence" value="ECO:0007669"/>
    <property type="project" value="InterPro"/>
</dbReference>
<proteinExistence type="predicted"/>
<dbReference type="SUPFAM" id="SSF47413">
    <property type="entry name" value="lambda repressor-like DNA-binding domains"/>
    <property type="match status" value="1"/>
</dbReference>
<dbReference type="AlphaFoldDB" id="A0A2S5T9T9"/>
<dbReference type="OrthoDB" id="8777496at2"/>
<evidence type="ECO:0000313" key="2">
    <source>
        <dbReference type="Proteomes" id="UP000238220"/>
    </source>
</evidence>
<keyword evidence="2" id="KW-1185">Reference proteome</keyword>
<organism evidence="1 2">
    <name type="scientific">Solimonas fluminis</name>
    <dbReference type="NCBI Taxonomy" id="2086571"/>
    <lineage>
        <taxon>Bacteria</taxon>
        <taxon>Pseudomonadati</taxon>
        <taxon>Pseudomonadota</taxon>
        <taxon>Gammaproteobacteria</taxon>
        <taxon>Nevskiales</taxon>
        <taxon>Nevskiaceae</taxon>
        <taxon>Solimonas</taxon>
    </lineage>
</organism>
<accession>A0A2S5T9T9</accession>
<name>A0A2S5T9T9_9GAMM</name>
<dbReference type="RefSeq" id="WP_104232477.1">
    <property type="nucleotide sequence ID" value="NZ_PSNW01000032.1"/>
</dbReference>
<comment type="caution">
    <text evidence="1">The sequence shown here is derived from an EMBL/GenBank/DDBJ whole genome shotgun (WGS) entry which is preliminary data.</text>
</comment>
<protein>
    <recommendedName>
        <fullName evidence="3">HTH cro/C1-type domain-containing protein</fullName>
    </recommendedName>
</protein>
<evidence type="ECO:0008006" key="3">
    <source>
        <dbReference type="Google" id="ProtNLM"/>
    </source>
</evidence>
<dbReference type="Gene3D" id="1.10.260.40">
    <property type="entry name" value="lambda repressor-like DNA-binding domains"/>
    <property type="match status" value="1"/>
</dbReference>
<dbReference type="EMBL" id="PSNW01000032">
    <property type="protein sequence ID" value="PPE71775.1"/>
    <property type="molecule type" value="Genomic_DNA"/>
</dbReference>
<dbReference type="InterPro" id="IPR010982">
    <property type="entry name" value="Lambda_DNA-bd_dom_sf"/>
</dbReference>